<name>A0A0F9A978_9ZZZZ</name>
<organism evidence="1">
    <name type="scientific">marine sediment metagenome</name>
    <dbReference type="NCBI Taxonomy" id="412755"/>
    <lineage>
        <taxon>unclassified sequences</taxon>
        <taxon>metagenomes</taxon>
        <taxon>ecological metagenomes</taxon>
    </lineage>
</organism>
<sequence length="113" mass="12790">MMQTTVTIGSASNSNINDLAKQVSGHDFSIRPGIGYWRGEVEDSVDFVLVDSGDIRIEAFIRALVEWATGVHSLSPMSEEAVLVTQHEVKVTMRHKPDWLDSLRDHYQYRSEQ</sequence>
<comment type="caution">
    <text evidence="1">The sequence shown here is derived from an EMBL/GenBank/DDBJ whole genome shotgun (WGS) entry which is preliminary data.</text>
</comment>
<reference evidence="1" key="1">
    <citation type="journal article" date="2015" name="Nature">
        <title>Complex archaea that bridge the gap between prokaryotes and eukaryotes.</title>
        <authorList>
            <person name="Spang A."/>
            <person name="Saw J.H."/>
            <person name="Jorgensen S.L."/>
            <person name="Zaremba-Niedzwiedzka K."/>
            <person name="Martijn J."/>
            <person name="Lind A.E."/>
            <person name="van Eijk R."/>
            <person name="Schleper C."/>
            <person name="Guy L."/>
            <person name="Ettema T.J."/>
        </authorList>
    </citation>
    <scope>NUCLEOTIDE SEQUENCE</scope>
</reference>
<evidence type="ECO:0000313" key="1">
    <source>
        <dbReference type="EMBL" id="KKL06045.1"/>
    </source>
</evidence>
<dbReference type="EMBL" id="LAZR01043875">
    <property type="protein sequence ID" value="KKL06045.1"/>
    <property type="molecule type" value="Genomic_DNA"/>
</dbReference>
<protein>
    <submittedName>
        <fullName evidence="1">Uncharacterized protein</fullName>
    </submittedName>
</protein>
<dbReference type="AlphaFoldDB" id="A0A0F9A978"/>
<accession>A0A0F9A978</accession>
<proteinExistence type="predicted"/>
<gene>
    <name evidence="1" type="ORF">LCGC14_2599940</name>
</gene>